<reference evidence="2 3" key="1">
    <citation type="journal article" date="2014" name="Agronomy (Basel)">
        <title>A Draft Genome Sequence for Ensete ventricosum, the Drought-Tolerant Tree Against Hunger.</title>
        <authorList>
            <person name="Harrison J."/>
            <person name="Moore K.A."/>
            <person name="Paszkiewicz K."/>
            <person name="Jones T."/>
            <person name="Grant M."/>
            <person name="Ambacheew D."/>
            <person name="Muzemil S."/>
            <person name="Studholme D.J."/>
        </authorList>
    </citation>
    <scope>NUCLEOTIDE SEQUENCE [LARGE SCALE GENOMIC DNA]</scope>
</reference>
<evidence type="ECO:0000313" key="3">
    <source>
        <dbReference type="Proteomes" id="UP000287651"/>
    </source>
</evidence>
<name>A0A426XXS2_ENSVE</name>
<comment type="caution">
    <text evidence="2">The sequence shown here is derived from an EMBL/GenBank/DDBJ whole genome shotgun (WGS) entry which is preliminary data.</text>
</comment>
<organism evidence="2 3">
    <name type="scientific">Ensete ventricosum</name>
    <name type="common">Abyssinian banana</name>
    <name type="synonym">Musa ensete</name>
    <dbReference type="NCBI Taxonomy" id="4639"/>
    <lineage>
        <taxon>Eukaryota</taxon>
        <taxon>Viridiplantae</taxon>
        <taxon>Streptophyta</taxon>
        <taxon>Embryophyta</taxon>
        <taxon>Tracheophyta</taxon>
        <taxon>Spermatophyta</taxon>
        <taxon>Magnoliopsida</taxon>
        <taxon>Liliopsida</taxon>
        <taxon>Zingiberales</taxon>
        <taxon>Musaceae</taxon>
        <taxon>Ensete</taxon>
    </lineage>
</organism>
<protein>
    <submittedName>
        <fullName evidence="2">Uncharacterized protein</fullName>
    </submittedName>
</protein>
<evidence type="ECO:0000313" key="2">
    <source>
        <dbReference type="EMBL" id="RRT44295.1"/>
    </source>
</evidence>
<dbReference type="AlphaFoldDB" id="A0A426XXS2"/>
<dbReference type="Proteomes" id="UP000287651">
    <property type="component" value="Unassembled WGS sequence"/>
</dbReference>
<gene>
    <name evidence="2" type="ORF">B296_00020058</name>
</gene>
<accession>A0A426XXS2</accession>
<sequence>MRAAVLPARCRPPVLRRRTKGPNTERRATVQSFSAPRAEAGIKNLQRKKSSEEDKQREGERAKGGQWWRQSSCCRLDESRRNPGRFFKFIDREKPPYVKAGYDIRLDSVACTGQRRADLTRIRYPEEDIGGNCQQHA</sequence>
<evidence type="ECO:0000256" key="1">
    <source>
        <dbReference type="SAM" id="MobiDB-lite"/>
    </source>
</evidence>
<dbReference type="EMBL" id="AMZH03016550">
    <property type="protein sequence ID" value="RRT44295.1"/>
    <property type="molecule type" value="Genomic_DNA"/>
</dbReference>
<proteinExistence type="predicted"/>
<feature type="compositionally biased region" description="Basic and acidic residues" evidence="1">
    <location>
        <begin position="49"/>
        <end position="63"/>
    </location>
</feature>
<feature type="region of interest" description="Disordered" evidence="1">
    <location>
        <begin position="1"/>
        <end position="64"/>
    </location>
</feature>